<dbReference type="Gene3D" id="3.40.50.12780">
    <property type="entry name" value="N-terminal domain of ligase-like"/>
    <property type="match status" value="1"/>
</dbReference>
<dbReference type="Gene3D" id="3.40.50.1820">
    <property type="entry name" value="alpha/beta hydrolase"/>
    <property type="match status" value="1"/>
</dbReference>
<reference evidence="4 5" key="1">
    <citation type="submission" date="2020-01" db="EMBL/GenBank/DDBJ databases">
        <title>Kibdelosporangium persica a novel Actinomycetes from a hot desert in Iran.</title>
        <authorList>
            <person name="Safaei N."/>
            <person name="Zaburannyi N."/>
            <person name="Mueller R."/>
            <person name="Wink J."/>
        </authorList>
    </citation>
    <scope>NUCLEOTIDE SEQUENCE [LARGE SCALE GENOMIC DNA]</scope>
    <source>
        <strain evidence="4 5">4NS15</strain>
    </source>
</reference>
<dbReference type="CDD" id="cd05930">
    <property type="entry name" value="A_NRPS"/>
    <property type="match status" value="1"/>
</dbReference>
<evidence type="ECO:0000313" key="5">
    <source>
        <dbReference type="Proteomes" id="UP000763557"/>
    </source>
</evidence>
<dbReference type="SUPFAM" id="SSF47336">
    <property type="entry name" value="ACP-like"/>
    <property type="match status" value="1"/>
</dbReference>
<evidence type="ECO:0000313" key="4">
    <source>
        <dbReference type="EMBL" id="NRN70675.1"/>
    </source>
</evidence>
<dbReference type="InterPro" id="IPR020806">
    <property type="entry name" value="PKS_PP-bd"/>
</dbReference>
<proteinExistence type="predicted"/>
<dbReference type="InterPro" id="IPR006162">
    <property type="entry name" value="Ppantetheine_attach_site"/>
</dbReference>
<sequence>MNGYRGARRLIDAVELAATDTPDAVAVTAPDGTFTFAEVLTRARQLSGALADVRGEESVGLYLGRSRHMVPGLLAVWLAGASAVLMDPAHPAERMKFLREDANLRLVVAERPPDGLAPTTTLISPDATGPLSARRPVHPENRAYLVYTSGTTGRPKGVETSYRNLDTFLDALALLRLERGGLGLNAVSPAFDGWLWCTLLYLLHGKGVAIVDPAGDQSLDATLATLRTDTVSLTPSLLATLKAPLPTTKVLVVAGEACPPAMARRWQAGRRLLNVYGPSETTIAATWADTAAGDDPTTIGRPMPGYRGYVLDERLEPVAADEIGELYVSGPAVARGYRNRPGLTASRFLPDPFATGSRMYRTGDLVRLDEHGRLHFLGRADNQVKLRGFRVELGEVERVAAQVAGVAATACFVATAGDVLGLAFVALAGHDPAVVAKAIRARCAELLPDFMCPATVDEVPALPTAHTGKVDRTALARALAYSDSGRSPGDGRPPSTAREHQVCEVWANHLGRPVTDVDGNFFELGGHSLLAARAVAELRRRTGLPVSARHLLSNPTAADLAGELDRLAAQHEMSAP</sequence>
<dbReference type="InterPro" id="IPR045851">
    <property type="entry name" value="AMP-bd_C_sf"/>
</dbReference>
<dbReference type="InterPro" id="IPR029058">
    <property type="entry name" value="AB_hydrolase_fold"/>
</dbReference>
<evidence type="ECO:0000256" key="1">
    <source>
        <dbReference type="ARBA" id="ARBA00022450"/>
    </source>
</evidence>
<dbReference type="PROSITE" id="PS00455">
    <property type="entry name" value="AMP_BINDING"/>
    <property type="match status" value="1"/>
</dbReference>
<dbReference type="Proteomes" id="UP000763557">
    <property type="component" value="Unassembled WGS sequence"/>
</dbReference>
<keyword evidence="2" id="KW-0597">Phosphoprotein</keyword>
<dbReference type="SMART" id="SM00823">
    <property type="entry name" value="PKS_PP"/>
    <property type="match status" value="1"/>
</dbReference>
<dbReference type="NCBIfam" id="TIGR01733">
    <property type="entry name" value="AA-adenyl-dom"/>
    <property type="match status" value="1"/>
</dbReference>
<dbReference type="InterPro" id="IPR000873">
    <property type="entry name" value="AMP-dep_synth/lig_dom"/>
</dbReference>
<keyword evidence="5" id="KW-1185">Reference proteome</keyword>
<dbReference type="PANTHER" id="PTHR45527">
    <property type="entry name" value="NONRIBOSOMAL PEPTIDE SYNTHETASE"/>
    <property type="match status" value="1"/>
</dbReference>
<dbReference type="RefSeq" id="WP_173141804.1">
    <property type="nucleotide sequence ID" value="NZ_CBCSGW010000032.1"/>
</dbReference>
<dbReference type="InterPro" id="IPR036736">
    <property type="entry name" value="ACP-like_sf"/>
</dbReference>
<protein>
    <submittedName>
        <fullName evidence="4">Nonribosomal peptide synthetase DhbF</fullName>
    </submittedName>
</protein>
<comment type="caution">
    <text evidence="4">The sequence shown here is derived from an EMBL/GenBank/DDBJ whole genome shotgun (WGS) entry which is preliminary data.</text>
</comment>
<dbReference type="PANTHER" id="PTHR45527:SF1">
    <property type="entry name" value="FATTY ACID SYNTHASE"/>
    <property type="match status" value="1"/>
</dbReference>
<dbReference type="InterPro" id="IPR010071">
    <property type="entry name" value="AA_adenyl_dom"/>
</dbReference>
<dbReference type="EMBL" id="JAAATY010000042">
    <property type="protein sequence ID" value="NRN70675.1"/>
    <property type="molecule type" value="Genomic_DNA"/>
</dbReference>
<evidence type="ECO:0000259" key="3">
    <source>
        <dbReference type="PROSITE" id="PS50075"/>
    </source>
</evidence>
<gene>
    <name evidence="4" type="ORF">GC106_79460</name>
</gene>
<dbReference type="InterPro" id="IPR009081">
    <property type="entry name" value="PP-bd_ACP"/>
</dbReference>
<evidence type="ECO:0000256" key="2">
    <source>
        <dbReference type="ARBA" id="ARBA00022553"/>
    </source>
</evidence>
<accession>A0ABX2FH15</accession>
<keyword evidence="1" id="KW-0596">Phosphopantetheine</keyword>
<dbReference type="PROSITE" id="PS00012">
    <property type="entry name" value="PHOSPHOPANTETHEINE"/>
    <property type="match status" value="1"/>
</dbReference>
<dbReference type="InterPro" id="IPR020845">
    <property type="entry name" value="AMP-binding_CS"/>
</dbReference>
<name>A0ABX2FH15_9PSEU</name>
<dbReference type="Pfam" id="PF00550">
    <property type="entry name" value="PP-binding"/>
    <property type="match status" value="1"/>
</dbReference>
<dbReference type="PROSITE" id="PS50075">
    <property type="entry name" value="CARRIER"/>
    <property type="match status" value="1"/>
</dbReference>
<dbReference type="Pfam" id="PF13193">
    <property type="entry name" value="AMP-binding_C"/>
    <property type="match status" value="1"/>
</dbReference>
<organism evidence="4 5">
    <name type="scientific">Kibdelosporangium persicum</name>
    <dbReference type="NCBI Taxonomy" id="2698649"/>
    <lineage>
        <taxon>Bacteria</taxon>
        <taxon>Bacillati</taxon>
        <taxon>Actinomycetota</taxon>
        <taxon>Actinomycetes</taxon>
        <taxon>Pseudonocardiales</taxon>
        <taxon>Pseudonocardiaceae</taxon>
        <taxon>Kibdelosporangium</taxon>
    </lineage>
</organism>
<feature type="domain" description="Carrier" evidence="3">
    <location>
        <begin position="493"/>
        <end position="568"/>
    </location>
</feature>
<dbReference type="SUPFAM" id="SSF56801">
    <property type="entry name" value="Acetyl-CoA synthetase-like"/>
    <property type="match status" value="1"/>
</dbReference>
<dbReference type="Gene3D" id="3.30.300.30">
    <property type="match status" value="1"/>
</dbReference>
<dbReference type="InterPro" id="IPR025110">
    <property type="entry name" value="AMP-bd_C"/>
</dbReference>
<dbReference type="Pfam" id="PF00501">
    <property type="entry name" value="AMP-binding"/>
    <property type="match status" value="1"/>
</dbReference>
<dbReference type="InterPro" id="IPR042099">
    <property type="entry name" value="ANL_N_sf"/>
</dbReference>